<protein>
    <submittedName>
        <fullName evidence="1">Uncharacterized protein</fullName>
    </submittedName>
</protein>
<reference evidence="1" key="1">
    <citation type="submission" date="2021-01" db="EMBL/GenBank/DDBJ databases">
        <authorList>
            <person name="Corre E."/>
            <person name="Pelletier E."/>
            <person name="Niang G."/>
            <person name="Scheremetjew M."/>
            <person name="Finn R."/>
            <person name="Kale V."/>
            <person name="Holt S."/>
            <person name="Cochrane G."/>
            <person name="Meng A."/>
            <person name="Brown T."/>
            <person name="Cohen L."/>
        </authorList>
    </citation>
    <scope>NUCLEOTIDE SEQUENCE</scope>
    <source>
        <strain evidence="1">BC52</strain>
    </source>
</reference>
<gene>
    <name evidence="1" type="ORF">NSPH01132_LOCUS88</name>
</gene>
<organism evidence="1">
    <name type="scientific">Norrisiella sphaerica</name>
    <dbReference type="NCBI Taxonomy" id="552664"/>
    <lineage>
        <taxon>Eukaryota</taxon>
        <taxon>Sar</taxon>
        <taxon>Rhizaria</taxon>
        <taxon>Cercozoa</taxon>
        <taxon>Chlorarachniophyceae</taxon>
        <taxon>Norrisiella</taxon>
    </lineage>
</organism>
<dbReference type="EMBL" id="HBHC01000172">
    <property type="protein sequence ID" value="CAD9649991.1"/>
    <property type="molecule type" value="Transcribed_RNA"/>
</dbReference>
<accession>A0A7S2QRN0</accession>
<sequence length="185" mass="21318">MSSMFKLPNLFDYADANLTLEEPPSERGFKGRWVKTAQINQNWALAALGYTKFQRSIIERARLPLHLELSNTTFRVRTQGFRSFHTSYPLDGREISYPRRDGRPGSCRARVLAYTNVSLTLSLDWDQPYGGTNIQTYKLQTSNTDAPEAEYLLIENRIRVRAKDPEDGLSEEVVSHVKFKRLKCK</sequence>
<dbReference type="AlphaFoldDB" id="A0A7S2QRN0"/>
<name>A0A7S2QRN0_9EUKA</name>
<evidence type="ECO:0000313" key="1">
    <source>
        <dbReference type="EMBL" id="CAD9649991.1"/>
    </source>
</evidence>
<proteinExistence type="predicted"/>